<feature type="binding site" evidence="17">
    <location>
        <position position="208"/>
    </location>
    <ligand>
        <name>ATP</name>
        <dbReference type="ChEBI" id="CHEBI:30616"/>
        <label>1</label>
    </ligand>
</feature>
<feature type="domain" description="ATP-grasp" evidence="18">
    <location>
        <begin position="133"/>
        <end position="327"/>
    </location>
</feature>
<keyword evidence="5 17" id="KW-0436">Ligase</keyword>
<dbReference type="AlphaFoldDB" id="A0A380LNW2"/>
<dbReference type="GO" id="GO:0046872">
    <property type="term" value="F:metal ion binding"/>
    <property type="evidence" value="ECO:0007669"/>
    <property type="project" value="UniProtKB-KW"/>
</dbReference>
<evidence type="ECO:0000256" key="1">
    <source>
        <dbReference type="ARBA" id="ARBA00001936"/>
    </source>
</evidence>
<dbReference type="HAMAP" id="MF_01210_B">
    <property type="entry name" value="CPSase_L_chain_B"/>
    <property type="match status" value="1"/>
</dbReference>
<reference evidence="20 21" key="1">
    <citation type="submission" date="2018-06" db="EMBL/GenBank/DDBJ databases">
        <authorList>
            <consortium name="Pathogen Informatics"/>
            <person name="Doyle S."/>
        </authorList>
    </citation>
    <scope>NUCLEOTIDE SEQUENCE [LARGE SCALE GENOMIC DNA]</scope>
    <source>
        <strain evidence="20 21">NCTC11087</strain>
    </source>
</reference>
<dbReference type="SUPFAM" id="SSF48108">
    <property type="entry name" value="Carbamoyl phosphate synthetase, large subunit connection domain"/>
    <property type="match status" value="1"/>
</dbReference>
<evidence type="ECO:0000256" key="9">
    <source>
        <dbReference type="ARBA" id="ARBA00022741"/>
    </source>
</evidence>
<dbReference type="PROSITE" id="PS00866">
    <property type="entry name" value="CPSASE_1"/>
    <property type="match status" value="2"/>
</dbReference>
<comment type="catalytic activity">
    <reaction evidence="15 17">
        <text>hydrogencarbonate + L-glutamine + 2 ATP + H2O = carbamoyl phosphate + L-glutamate + 2 ADP + phosphate + 2 H(+)</text>
        <dbReference type="Rhea" id="RHEA:18633"/>
        <dbReference type="ChEBI" id="CHEBI:15377"/>
        <dbReference type="ChEBI" id="CHEBI:15378"/>
        <dbReference type="ChEBI" id="CHEBI:17544"/>
        <dbReference type="ChEBI" id="CHEBI:29985"/>
        <dbReference type="ChEBI" id="CHEBI:30616"/>
        <dbReference type="ChEBI" id="CHEBI:43474"/>
        <dbReference type="ChEBI" id="CHEBI:58228"/>
        <dbReference type="ChEBI" id="CHEBI:58359"/>
        <dbReference type="ChEBI" id="CHEBI:456216"/>
        <dbReference type="EC" id="6.3.5.5"/>
    </reaction>
</comment>
<dbReference type="NCBIfam" id="NF009455">
    <property type="entry name" value="PRK12815.1"/>
    <property type="match status" value="1"/>
</dbReference>
<keyword evidence="11" id="KW-0460">Magnesium</keyword>
<dbReference type="GO" id="GO:0006526">
    <property type="term" value="P:L-arginine biosynthetic process"/>
    <property type="evidence" value="ECO:0007669"/>
    <property type="project" value="UniProtKB-UniRule"/>
</dbReference>
<dbReference type="InterPro" id="IPR011607">
    <property type="entry name" value="MGS-like_dom"/>
</dbReference>
<keyword evidence="8 17" id="KW-0677">Repeat</keyword>
<sequence length="1068" mass="118366">MPKRQDIHKILVIGSGPIVIGQAAEFDYAGSQACQSLREEGYEVILINSNPATIMTDTTIADRVYIEPITLDFAKRVIYKERPDAILGSLGGQTGLNLVVDLHNDGILDECGVEILGTDLHAINRAEDRELFRALMQEIKEPVPESAIVHTVDLAVEFCNTHGYPVVVRPAYTLGGTGGGFADNEEELREICEAGLKISPVGQCLIEQSIAGYKEIEYEVMRDANDNAIVVCNMENIDPVGIHTGDSIVVAPVQTLTDRENQMLRSASLKIIRALKICGGCNVQLALDPESFKYYVIEVNPRVSRSSALASKATGYPIAKISAKLAVGLTLDEILNPITKTSYACFEPAIDYIVTKFPRFPFDKFPSADRHLGTQMKATGEIMSIGRTFEESFLKAVRSLEMKVDHIYKAEFASMDQMQLLEKIKNSDDERIFAIAQWLRNGFDMSIILKETKMDSFFIHHIKRIIDLEQEMMAHVKDVETLKVLKKNGFSDSYIAKNWNMREKEVYDLRKANGIFPVYKMVDTCAGEFTSATPYFYSSYEEENESICSDRKKIVVLGSGPIRIGQGVEFDYATVHCVETLREAGYEAIIINNNPETVSTDFSISDKLYFEPLTTEDVMHVIELEKPLGVIVQFGGQTAINLADSLVQHGVKILGTSLEDIDRAEDRHEFEAMLRKLDIPQPQGETAVTVEEALVIAQKIGYPVLVRPSYVLGGRAMEIVHNDDELKVYMATAVKEISHDAPILVDKYIVGKELEIDAIADGENVFIPGVMEHIERAGVHSGDSISVYPTQIISEKVKETIIDYGIRIGKGFHFIGLYNIQFIVDKDENVYVLEVNPRSSRTVPFLSKITGIQMSNIATKAILGHSIVEQGYTPGYHPDDKHHVFVKAPVFSFAKLRHVDTVLGPEMKSTGEALGSDVNLEKALYKALVASGISVPMHGNVLLTIADEDKSEALKLAKRFADIGYGIYATKGTAKLLEENGLFVHHANKIEEGGDNSVVEIIRHGRVNFVINTMSNKTNSTSKDGFLIRRVAAENNISCMTSLDTAEALTRVLEALSFSMISMNEMGK</sequence>
<dbReference type="GO" id="GO:0004087">
    <property type="term" value="F:carbamoyl-phosphate synthase (ammonia) activity"/>
    <property type="evidence" value="ECO:0007669"/>
    <property type="project" value="UniProtKB-EC"/>
</dbReference>
<feature type="binding site" evidence="17">
    <location>
        <position position="834"/>
    </location>
    <ligand>
        <name>ATP</name>
        <dbReference type="ChEBI" id="CHEBI:30616"/>
        <label>2</label>
    </ligand>
</feature>
<dbReference type="UniPathway" id="UPA00068">
    <property type="reaction ID" value="UER00171"/>
</dbReference>
<dbReference type="FunFam" id="3.30.470.20:FF:000001">
    <property type="entry name" value="Carbamoyl-phosphate synthase large chain"/>
    <property type="match status" value="1"/>
</dbReference>
<dbReference type="SMART" id="SM01096">
    <property type="entry name" value="CPSase_L_D3"/>
    <property type="match status" value="1"/>
</dbReference>
<comment type="pathway">
    <text evidence="2 17">Amino-acid biosynthesis; L-arginine biosynthesis; carbamoyl phosphate from bicarbonate: step 1/1.</text>
</comment>
<dbReference type="EMBL" id="UHFX01000003">
    <property type="protein sequence ID" value="SUO04937.1"/>
    <property type="molecule type" value="Genomic_DNA"/>
</dbReference>
<feature type="binding site" evidence="17">
    <location>
        <position position="747"/>
    </location>
    <ligand>
        <name>ATP</name>
        <dbReference type="ChEBI" id="CHEBI:30616"/>
        <label>2</label>
    </ligand>
</feature>
<dbReference type="GO" id="GO:0005524">
    <property type="term" value="F:ATP binding"/>
    <property type="evidence" value="ECO:0007669"/>
    <property type="project" value="UniProtKB-UniRule"/>
</dbReference>
<dbReference type="RefSeq" id="WP_022790705.1">
    <property type="nucleotide sequence ID" value="NZ_UHFX01000003.1"/>
</dbReference>
<evidence type="ECO:0000256" key="13">
    <source>
        <dbReference type="ARBA" id="ARBA00023211"/>
    </source>
</evidence>
<dbReference type="InterPro" id="IPR058047">
    <property type="entry name" value="CPSase_preATP-grasp"/>
</dbReference>
<dbReference type="SUPFAM" id="SSF56059">
    <property type="entry name" value="Glutathione synthetase ATP-binding domain-like"/>
    <property type="match status" value="2"/>
</dbReference>
<dbReference type="InterPro" id="IPR036914">
    <property type="entry name" value="MGS-like_dom_sf"/>
</dbReference>
<evidence type="ECO:0000256" key="2">
    <source>
        <dbReference type="ARBA" id="ARBA00005077"/>
    </source>
</evidence>
<protein>
    <recommendedName>
        <fullName evidence="17">Carbamoyl phosphate synthase large chain</fullName>
        <ecNumber evidence="17">6.3.4.16</ecNumber>
        <ecNumber evidence="17">6.3.5.5</ecNumber>
    </recommendedName>
    <alternativeName>
        <fullName evidence="17">Carbamoyl phosphate synthetase ammonia chain</fullName>
    </alternativeName>
</protein>
<feature type="binding site" evidence="17">
    <location>
        <position position="821"/>
    </location>
    <ligand>
        <name>Mg(2+)</name>
        <dbReference type="ChEBI" id="CHEBI:18420"/>
        <label>3</label>
    </ligand>
</feature>
<keyword evidence="13" id="KW-0464">Manganese</keyword>
<feature type="binding site" evidence="17">
    <location>
        <position position="707"/>
    </location>
    <ligand>
        <name>ATP</name>
        <dbReference type="ChEBI" id="CHEBI:30616"/>
        <label>2</label>
    </ligand>
</feature>
<feature type="binding site" evidence="17">
    <location>
        <position position="834"/>
    </location>
    <ligand>
        <name>Mg(2+)</name>
        <dbReference type="ChEBI" id="CHEBI:18420"/>
        <label>4</label>
    </ligand>
</feature>
<feature type="binding site" evidence="17">
    <location>
        <position position="284"/>
    </location>
    <ligand>
        <name>ATP</name>
        <dbReference type="ChEBI" id="CHEBI:30616"/>
        <label>1</label>
    </ligand>
</feature>
<evidence type="ECO:0000256" key="6">
    <source>
        <dbReference type="ARBA" id="ARBA00022605"/>
    </source>
</evidence>
<dbReference type="Gene3D" id="3.40.50.20">
    <property type="match status" value="2"/>
</dbReference>
<dbReference type="SUPFAM" id="SSF52335">
    <property type="entry name" value="Methylglyoxal synthase-like"/>
    <property type="match status" value="1"/>
</dbReference>
<feature type="binding site" evidence="17">
    <location>
        <position position="821"/>
    </location>
    <ligand>
        <name>Mn(2+)</name>
        <dbReference type="ChEBI" id="CHEBI:29035"/>
        <label>3</label>
    </ligand>
</feature>
<dbReference type="GO" id="GO:0044205">
    <property type="term" value="P:'de novo' UMP biosynthetic process"/>
    <property type="evidence" value="ECO:0007669"/>
    <property type="project" value="UniProtKB-UniRule"/>
</dbReference>
<feature type="domain" description="MGS-like" evidence="19">
    <location>
        <begin position="933"/>
        <end position="1068"/>
    </location>
</feature>
<dbReference type="UniPathway" id="UPA00070">
    <property type="reaction ID" value="UER00115"/>
</dbReference>
<feature type="binding site" evidence="17">
    <location>
        <position position="753"/>
    </location>
    <ligand>
        <name>ATP</name>
        <dbReference type="ChEBI" id="CHEBI:30616"/>
        <label>2</label>
    </ligand>
</feature>
<feature type="binding site" evidence="17">
    <location>
        <position position="780"/>
    </location>
    <ligand>
        <name>ATP</name>
        <dbReference type="ChEBI" id="CHEBI:30616"/>
        <label>2</label>
    </ligand>
</feature>
<evidence type="ECO:0000256" key="16">
    <source>
        <dbReference type="ARBA" id="ARBA00060037"/>
    </source>
</evidence>
<evidence type="ECO:0000313" key="20">
    <source>
        <dbReference type="EMBL" id="SUO04937.1"/>
    </source>
</evidence>
<feature type="binding site" evidence="17">
    <location>
        <position position="834"/>
    </location>
    <ligand>
        <name>Mg(2+)</name>
        <dbReference type="ChEBI" id="CHEBI:18420"/>
        <label>3</label>
    </ligand>
</feature>
<feature type="binding site" evidence="17">
    <location>
        <position position="834"/>
    </location>
    <ligand>
        <name>Mn(2+)</name>
        <dbReference type="ChEBI" id="CHEBI:29035"/>
        <label>4</label>
    </ligand>
</feature>
<feature type="binding site" evidence="17">
    <location>
        <position position="298"/>
    </location>
    <ligand>
        <name>Mg(2+)</name>
        <dbReference type="ChEBI" id="CHEBI:18420"/>
        <label>1</label>
    </ligand>
</feature>
<evidence type="ECO:0000259" key="19">
    <source>
        <dbReference type="PROSITE" id="PS51855"/>
    </source>
</evidence>
<evidence type="ECO:0000256" key="4">
    <source>
        <dbReference type="ARBA" id="ARBA00022571"/>
    </source>
</evidence>
<dbReference type="Gene3D" id="3.40.50.1380">
    <property type="entry name" value="Methylglyoxal synthase-like domain"/>
    <property type="match status" value="1"/>
</dbReference>
<dbReference type="FunFam" id="3.30.470.20:FF:000026">
    <property type="entry name" value="Carbamoyl-phosphate synthase large chain"/>
    <property type="match status" value="1"/>
</dbReference>
<feature type="binding site" evidence="17">
    <location>
        <position position="781"/>
    </location>
    <ligand>
        <name>ATP</name>
        <dbReference type="ChEBI" id="CHEBI:30616"/>
        <label>2</label>
    </ligand>
</feature>
<evidence type="ECO:0000256" key="5">
    <source>
        <dbReference type="ARBA" id="ARBA00022598"/>
    </source>
</evidence>
<keyword evidence="21" id="KW-1185">Reference proteome</keyword>
<feature type="binding site" evidence="17">
    <location>
        <position position="749"/>
    </location>
    <ligand>
        <name>ATP</name>
        <dbReference type="ChEBI" id="CHEBI:30616"/>
        <label>2</label>
    </ligand>
</feature>
<comment type="cofactor">
    <cofactor evidence="17">
        <name>Mg(2+)</name>
        <dbReference type="ChEBI" id="CHEBI:18420"/>
    </cofactor>
    <cofactor evidence="17">
        <name>Mn(2+)</name>
        <dbReference type="ChEBI" id="CHEBI:29035"/>
    </cofactor>
    <text evidence="17">Binds 4 Mg(2+) or Mn(2+) ions per subunit.</text>
</comment>
<dbReference type="PANTHER" id="PTHR11405">
    <property type="entry name" value="CARBAMOYLTRANSFERASE FAMILY MEMBER"/>
    <property type="match status" value="1"/>
</dbReference>
<feature type="binding site" evidence="17">
    <location>
        <position position="834"/>
    </location>
    <ligand>
        <name>Mn(2+)</name>
        <dbReference type="ChEBI" id="CHEBI:29035"/>
        <label>3</label>
    </ligand>
</feature>
<dbReference type="PROSITE" id="PS00867">
    <property type="entry name" value="CPSASE_2"/>
    <property type="match status" value="2"/>
</dbReference>
<feature type="binding site" evidence="17">
    <location>
        <position position="215"/>
    </location>
    <ligand>
        <name>ATP</name>
        <dbReference type="ChEBI" id="CHEBI:30616"/>
        <label>1</label>
    </ligand>
</feature>
<evidence type="ECO:0000256" key="14">
    <source>
        <dbReference type="ARBA" id="ARBA00047359"/>
    </source>
</evidence>
<evidence type="ECO:0000313" key="21">
    <source>
        <dbReference type="Proteomes" id="UP000255523"/>
    </source>
</evidence>
<dbReference type="InterPro" id="IPR005479">
    <property type="entry name" value="CPAse_ATP-bd"/>
</dbReference>
<keyword evidence="6 17" id="KW-0028">Amino-acid biosynthesis</keyword>
<feature type="binding site" evidence="17">
    <location>
        <position position="779"/>
    </location>
    <ligand>
        <name>ATP</name>
        <dbReference type="ChEBI" id="CHEBI:30616"/>
        <label>2</label>
    </ligand>
</feature>
<feature type="binding site" evidence="17">
    <location>
        <position position="300"/>
    </location>
    <ligand>
        <name>Mg(2+)</name>
        <dbReference type="ChEBI" id="CHEBI:18420"/>
        <label>2</label>
    </ligand>
</feature>
<dbReference type="InterPro" id="IPR036897">
    <property type="entry name" value="CarbamoylP_synth_lsu_oligo_sf"/>
</dbReference>
<dbReference type="InterPro" id="IPR005480">
    <property type="entry name" value="CPSase_lsu_oligo"/>
</dbReference>
<dbReference type="Pfam" id="PF02142">
    <property type="entry name" value="MGS"/>
    <property type="match status" value="1"/>
</dbReference>
<comment type="subunit">
    <text evidence="17">Composed of two chains; the small (or glutamine) chain promotes the hydrolysis of glutamine to ammonia, which is used by the large (or ammonia) chain to synthesize carbamoyl phosphate. Tetramer of heterodimers (alpha,beta)4.</text>
</comment>
<dbReference type="FunFam" id="3.40.50.20:FF:000001">
    <property type="entry name" value="Carbamoyl-phosphate synthase large chain"/>
    <property type="match status" value="2"/>
</dbReference>
<comment type="caution">
    <text evidence="17">Lacks conserved residue(s) required for the propagation of feature annotation.</text>
</comment>
<feature type="binding site" evidence="17">
    <location>
        <position position="169"/>
    </location>
    <ligand>
        <name>ATP</name>
        <dbReference type="ChEBI" id="CHEBI:30616"/>
        <label>1</label>
    </ligand>
</feature>
<dbReference type="EC" id="6.3.5.5" evidence="17"/>
<evidence type="ECO:0000256" key="11">
    <source>
        <dbReference type="ARBA" id="ARBA00022842"/>
    </source>
</evidence>
<dbReference type="PROSITE" id="PS50975">
    <property type="entry name" value="ATP_GRASP"/>
    <property type="match status" value="2"/>
</dbReference>
<comment type="pathway">
    <text evidence="17">Pyrimidine metabolism; UMP biosynthesis via de novo pathway; (S)-dihydroorotate from bicarbonate: step 1/3.</text>
</comment>
<comment type="function">
    <text evidence="17">Large subunit of the glutamine-dependent carbamoyl phosphate synthetase (CPSase). CPSase catalyzes the formation of carbamoyl phosphate from the ammonia moiety of glutamine, carbonate, and phosphate donated by ATP, constituting the first step of 2 biosynthetic pathways, one leading to arginine and/or urea and the other to pyrimidine nucleotides. The large subunit (synthetase) binds the substrates ammonia (free or transferred from glutamine from the small subunit), hydrogencarbonate and ATP and carries out an ATP-coupled ligase reaction, activating hydrogencarbonate by forming carboxy phosphate which reacts with ammonia to form carbamoyl phosphate.</text>
</comment>
<feature type="region of interest" description="Allosteric domain" evidence="17">
    <location>
        <begin position="933"/>
        <end position="1068"/>
    </location>
</feature>
<dbReference type="EC" id="6.3.4.16" evidence="17"/>
<keyword evidence="4 17" id="KW-0055">Arginine biosynthesis</keyword>
<feature type="binding site" evidence="17">
    <location>
        <position position="242"/>
    </location>
    <ligand>
        <name>ATP</name>
        <dbReference type="ChEBI" id="CHEBI:30616"/>
        <label>1</label>
    </ligand>
</feature>
<evidence type="ECO:0000256" key="15">
    <source>
        <dbReference type="ARBA" id="ARBA00048816"/>
    </source>
</evidence>
<feature type="binding site" evidence="17">
    <location>
        <position position="836"/>
    </location>
    <ligand>
        <name>Mn(2+)</name>
        <dbReference type="ChEBI" id="CHEBI:29035"/>
        <label>4</label>
    </ligand>
</feature>
<feature type="binding site" evidence="17">
    <location>
        <position position="176"/>
    </location>
    <ligand>
        <name>ATP</name>
        <dbReference type="ChEBI" id="CHEBI:30616"/>
        <label>1</label>
    </ligand>
</feature>
<dbReference type="CDD" id="cd01424">
    <property type="entry name" value="MGS_CPS_II"/>
    <property type="match status" value="1"/>
</dbReference>
<dbReference type="OrthoDB" id="9804197at2"/>
<organism evidence="20 21">
    <name type="scientific">Faecalicoccus pleomorphus</name>
    <dbReference type="NCBI Taxonomy" id="1323"/>
    <lineage>
        <taxon>Bacteria</taxon>
        <taxon>Bacillati</taxon>
        <taxon>Bacillota</taxon>
        <taxon>Erysipelotrichia</taxon>
        <taxon>Erysipelotrichales</taxon>
        <taxon>Erysipelotrichaceae</taxon>
        <taxon>Faecalicoccus</taxon>
    </lineage>
</organism>
<dbReference type="PRINTS" id="PR00098">
    <property type="entry name" value="CPSASE"/>
</dbReference>
<feature type="binding site" evidence="17">
    <location>
        <position position="298"/>
    </location>
    <ligand>
        <name>Mg(2+)</name>
        <dbReference type="ChEBI" id="CHEBI:18420"/>
        <label>2</label>
    </ligand>
</feature>
<keyword evidence="10 17" id="KW-0067">ATP-binding</keyword>
<proteinExistence type="inferred from homology"/>
<evidence type="ECO:0000256" key="7">
    <source>
        <dbReference type="ARBA" id="ARBA00022723"/>
    </source>
</evidence>
<dbReference type="InterPro" id="IPR005483">
    <property type="entry name" value="CPSase_dom"/>
</dbReference>
<feature type="binding site" evidence="17">
    <location>
        <position position="284"/>
    </location>
    <ligand>
        <name>Mn(2+)</name>
        <dbReference type="ChEBI" id="CHEBI:29035"/>
        <label>1</label>
    </ligand>
</feature>
<dbReference type="InterPro" id="IPR016185">
    <property type="entry name" value="PreATP-grasp_dom_sf"/>
</dbReference>
<feature type="domain" description="ATP-grasp" evidence="18">
    <location>
        <begin position="671"/>
        <end position="863"/>
    </location>
</feature>
<evidence type="ECO:0000256" key="3">
    <source>
        <dbReference type="ARBA" id="ARBA00009799"/>
    </source>
</evidence>
<dbReference type="Pfam" id="PF02786">
    <property type="entry name" value="CPSase_L_D2"/>
    <property type="match status" value="2"/>
</dbReference>
<dbReference type="Pfam" id="PF02787">
    <property type="entry name" value="CPSase_L_D3"/>
    <property type="match status" value="1"/>
</dbReference>
<dbReference type="GO" id="GO:0005737">
    <property type="term" value="C:cytoplasm"/>
    <property type="evidence" value="ECO:0007669"/>
    <property type="project" value="TreeGrafter"/>
</dbReference>
<dbReference type="PANTHER" id="PTHR11405:SF53">
    <property type="entry name" value="CARBAMOYL-PHOSPHATE SYNTHASE [AMMONIA], MITOCHONDRIAL"/>
    <property type="match status" value="1"/>
</dbReference>
<comment type="catalytic activity">
    <reaction evidence="14 17">
        <text>hydrogencarbonate + NH4(+) + 2 ATP = carbamoyl phosphate + 2 ADP + phosphate + 2 H(+)</text>
        <dbReference type="Rhea" id="RHEA:18029"/>
        <dbReference type="ChEBI" id="CHEBI:15378"/>
        <dbReference type="ChEBI" id="CHEBI:17544"/>
        <dbReference type="ChEBI" id="CHEBI:28938"/>
        <dbReference type="ChEBI" id="CHEBI:30616"/>
        <dbReference type="ChEBI" id="CHEBI:43474"/>
        <dbReference type="ChEBI" id="CHEBI:58228"/>
        <dbReference type="ChEBI" id="CHEBI:456216"/>
        <dbReference type="EC" id="6.3.4.16"/>
    </reaction>
</comment>
<feature type="binding site" evidence="17">
    <location>
        <position position="284"/>
    </location>
    <ligand>
        <name>Mg(2+)</name>
        <dbReference type="ChEBI" id="CHEBI:18420"/>
        <label>1</label>
    </ligand>
</feature>
<keyword evidence="7" id="KW-0479">Metal-binding</keyword>
<feature type="binding site" evidence="17">
    <location>
        <position position="129"/>
    </location>
    <ligand>
        <name>ATP</name>
        <dbReference type="ChEBI" id="CHEBI:30616"/>
        <label>1</label>
    </ligand>
</feature>
<dbReference type="SMART" id="SM00851">
    <property type="entry name" value="MGS"/>
    <property type="match status" value="1"/>
</dbReference>
<feature type="binding site" evidence="17">
    <location>
        <position position="778"/>
    </location>
    <ligand>
        <name>ATP</name>
        <dbReference type="ChEBI" id="CHEBI:30616"/>
        <label>2</label>
    </ligand>
</feature>
<dbReference type="InterPro" id="IPR011761">
    <property type="entry name" value="ATP-grasp"/>
</dbReference>
<accession>A0A380LNW2</accession>
<dbReference type="GeneID" id="77462806"/>
<feature type="binding site" evidence="17">
    <location>
        <position position="298"/>
    </location>
    <ligand>
        <name>Mn(2+)</name>
        <dbReference type="ChEBI" id="CHEBI:29035"/>
        <label>1</label>
    </ligand>
</feature>
<evidence type="ECO:0000256" key="17">
    <source>
        <dbReference type="HAMAP-Rule" id="MF_01210"/>
    </source>
</evidence>
<dbReference type="NCBIfam" id="TIGR01369">
    <property type="entry name" value="CPSaseII_lrg"/>
    <property type="match status" value="1"/>
</dbReference>
<dbReference type="InterPro" id="IPR033937">
    <property type="entry name" value="MGS_CPS_CarB"/>
</dbReference>
<feature type="binding site" evidence="17">
    <location>
        <position position="298"/>
    </location>
    <ligand>
        <name>Mn(2+)</name>
        <dbReference type="ChEBI" id="CHEBI:29035"/>
        <label>2</label>
    </ligand>
</feature>
<feature type="binding site" evidence="17">
    <location>
        <position position="210"/>
    </location>
    <ligand>
        <name>ATP</name>
        <dbReference type="ChEBI" id="CHEBI:30616"/>
        <label>1</label>
    </ligand>
</feature>
<feature type="binding site" evidence="17">
    <location>
        <position position="836"/>
    </location>
    <ligand>
        <name>Mg(2+)</name>
        <dbReference type="ChEBI" id="CHEBI:18420"/>
        <label>4</label>
    </ligand>
</feature>
<dbReference type="SUPFAM" id="SSF52440">
    <property type="entry name" value="PreATP-grasp domain"/>
    <property type="match status" value="2"/>
</dbReference>
<dbReference type="Proteomes" id="UP000255523">
    <property type="component" value="Unassembled WGS sequence"/>
</dbReference>
<feature type="binding site" evidence="17">
    <location>
        <position position="298"/>
    </location>
    <ligand>
        <name>ATP</name>
        <dbReference type="ChEBI" id="CHEBI:30616"/>
        <label>1</label>
    </ligand>
</feature>
<comment type="domain">
    <text evidence="17">The large subunit is composed of 2 ATP-grasp domains that are involved in binding the 2 ATP molecules needed for carbamoyl phosphate synthesis. The N-terminal ATP-grasp domain (referred to as the carboxyphosphate synthetic component) catalyzes the ATP-dependent phosphorylation of hydrogencarbonate to carboxyphosphate and the subsequent nucleophilic attack by ammonia to form a carbamate intermediate. The C-terminal ATP-grasp domain (referred to as the carbamoyl phosphate synthetic component) then catalyzes the phosphorylation of carbamate with the second ATP to form the end product carbamoyl phosphate. The reactive and unstable enzyme intermediates are sequentially channeled from one active site to the next through the interior of the protein over a distance of at least 96 A.</text>
</comment>
<comment type="function">
    <text evidence="16">Small subunit of the glutamine-dependent carbamoyl phosphate synthetase (CPSase). CPSase catalyzes the formation of carbamoyl phosphate from the ammonia moiety of glutamine, carbonate, and phosphate donated by ATP, constituting the first step of the biosynthetic pathway leading to pyrimidine nucleotides. The large subunit (synthetase) binds the substrates ammonia (free or transferred from glutamine from the small subunit), hydrogencarbonate and ATP and carries out an ATP-coupled ligase reaction, activating hydrogencarbonate by forming carboxy phosphate which reacts with ammonia to form carbamoyl phosphate.</text>
</comment>
<dbReference type="FunFam" id="3.30.1490.20:FF:000001">
    <property type="entry name" value="Carbamoyl-phosphate synthase large chain"/>
    <property type="match status" value="1"/>
</dbReference>
<feature type="region of interest" description="Carboxyphosphate synthetic domain" evidence="17">
    <location>
        <begin position="1"/>
        <end position="401"/>
    </location>
</feature>
<dbReference type="InterPro" id="IPR013815">
    <property type="entry name" value="ATP_grasp_subdomain_1"/>
</dbReference>
<dbReference type="PROSITE" id="PS51855">
    <property type="entry name" value="MGS"/>
    <property type="match status" value="1"/>
</dbReference>
<feature type="binding site" evidence="17">
    <location>
        <position position="175"/>
    </location>
    <ligand>
        <name>ATP</name>
        <dbReference type="ChEBI" id="CHEBI:30616"/>
        <label>1</label>
    </ligand>
</feature>
<feature type="binding site" evidence="17">
    <location>
        <position position="821"/>
    </location>
    <ligand>
        <name>ATP</name>
        <dbReference type="ChEBI" id="CHEBI:30616"/>
        <label>2</label>
    </ligand>
</feature>
<evidence type="ECO:0000256" key="12">
    <source>
        <dbReference type="ARBA" id="ARBA00022975"/>
    </source>
</evidence>
<dbReference type="Pfam" id="PF25596">
    <property type="entry name" value="CPSase_L_D1"/>
    <property type="match status" value="2"/>
</dbReference>
<feature type="binding site" evidence="17">
    <location>
        <position position="300"/>
    </location>
    <ligand>
        <name>Mn(2+)</name>
        <dbReference type="ChEBI" id="CHEBI:29035"/>
        <label>2</label>
    </ligand>
</feature>
<dbReference type="NCBIfam" id="NF003671">
    <property type="entry name" value="PRK05294.1"/>
    <property type="match status" value="1"/>
</dbReference>
<gene>
    <name evidence="20" type="primary">carB_2</name>
    <name evidence="17" type="synonym">carB</name>
    <name evidence="20" type="ORF">NCTC11087_01866</name>
</gene>
<dbReference type="FunFam" id="1.10.1030.10:FF:000002">
    <property type="entry name" value="Carbamoyl-phosphate synthase large chain"/>
    <property type="match status" value="1"/>
</dbReference>
<dbReference type="GO" id="GO:0006541">
    <property type="term" value="P:glutamine metabolic process"/>
    <property type="evidence" value="ECO:0007669"/>
    <property type="project" value="TreeGrafter"/>
</dbReference>
<name>A0A380LNW2_9FIRM</name>
<comment type="similarity">
    <text evidence="3 17">Belongs to the CarB family.</text>
</comment>
<comment type="cofactor">
    <cofactor evidence="1">
        <name>Mn(2+)</name>
        <dbReference type="ChEBI" id="CHEBI:29035"/>
    </cofactor>
</comment>
<dbReference type="Gene3D" id="3.30.470.20">
    <property type="entry name" value="ATP-grasp fold, B domain"/>
    <property type="match status" value="2"/>
</dbReference>
<dbReference type="InterPro" id="IPR006275">
    <property type="entry name" value="CPSase_lsu"/>
</dbReference>
<feature type="binding site" evidence="17">
    <location>
        <position position="241"/>
    </location>
    <ligand>
        <name>ATP</name>
        <dbReference type="ChEBI" id="CHEBI:30616"/>
        <label>1</label>
    </ligand>
</feature>
<evidence type="ECO:0000259" key="18">
    <source>
        <dbReference type="PROSITE" id="PS50975"/>
    </source>
</evidence>
<feature type="binding site" evidence="17">
    <location>
        <position position="243"/>
    </location>
    <ligand>
        <name>ATP</name>
        <dbReference type="ChEBI" id="CHEBI:30616"/>
        <label>1</label>
    </ligand>
</feature>
<dbReference type="GO" id="GO:0004088">
    <property type="term" value="F:carbamoyl-phosphate synthase (glutamine-hydrolyzing) activity"/>
    <property type="evidence" value="ECO:0007669"/>
    <property type="project" value="UniProtKB-UniRule"/>
</dbReference>
<keyword evidence="12 17" id="KW-0665">Pyrimidine biosynthesis</keyword>
<dbReference type="Gene3D" id="3.30.1490.20">
    <property type="entry name" value="ATP-grasp fold, A domain"/>
    <property type="match status" value="1"/>
</dbReference>
<evidence type="ECO:0000256" key="10">
    <source>
        <dbReference type="ARBA" id="ARBA00022840"/>
    </source>
</evidence>
<dbReference type="Gene3D" id="1.10.1030.10">
    <property type="entry name" value="Carbamoyl-phosphate synthetase, large subunit oligomerisation domain"/>
    <property type="match status" value="1"/>
</dbReference>
<keyword evidence="9 17" id="KW-0547">Nucleotide-binding</keyword>
<evidence type="ECO:0000256" key="8">
    <source>
        <dbReference type="ARBA" id="ARBA00022737"/>
    </source>
</evidence>